<gene>
    <name evidence="2" type="ORF">BFP71_01295</name>
</gene>
<evidence type="ECO:0008006" key="4">
    <source>
        <dbReference type="Google" id="ProtNLM"/>
    </source>
</evidence>
<comment type="caution">
    <text evidence="2">The sequence shown here is derived from an EMBL/GenBank/DDBJ whole genome shotgun (WGS) entry which is preliminary data.</text>
</comment>
<name>A0A1E5T4P5_9BACT</name>
<keyword evidence="3" id="KW-1185">Reference proteome</keyword>
<dbReference type="OrthoDB" id="819787at2"/>
<keyword evidence="1" id="KW-0732">Signal</keyword>
<dbReference type="InterPro" id="IPR011042">
    <property type="entry name" value="6-blade_b-propeller_TolB-like"/>
</dbReference>
<protein>
    <recommendedName>
        <fullName evidence="4">6-bladed beta-propeller</fullName>
    </recommendedName>
</protein>
<evidence type="ECO:0000313" key="2">
    <source>
        <dbReference type="EMBL" id="OEK06340.1"/>
    </source>
</evidence>
<dbReference type="SUPFAM" id="SSF63825">
    <property type="entry name" value="YWTD domain"/>
    <property type="match status" value="1"/>
</dbReference>
<sequence length="339" mass="38821">MRFISRFSVLVILFFFSVTSFSQEPEDIVAKRTKSIDTYGEKGFVVNVTDIKVLDNQWVIVDDKAGKIAIGDIDLNDIRTFGELGQGPDEFGRPYMLLHDRYEKELYIYDNNNFRVWPIDIKEAKLKKGFSFEYMLIYQTVAIDKSKMFFTSISDPSVDVLSYNLSKRESAESISLDESTVPSPMGRFILSGDNQFIVISAFDGLVIDTYDKNWSLIDRKDLKDLSMVKKRLSTNNATGLSINGNGKNQIRKTSGKLTISSVRLIDNELFLMIYSRDKDQKSRANILLKYTNENETWRPSGKILLPEKSSYATFELQPEGNKLIAFDRENGTIDLFEIK</sequence>
<evidence type="ECO:0000256" key="1">
    <source>
        <dbReference type="SAM" id="SignalP"/>
    </source>
</evidence>
<dbReference type="EMBL" id="MDGQ01000003">
    <property type="protein sequence ID" value="OEK06340.1"/>
    <property type="molecule type" value="Genomic_DNA"/>
</dbReference>
<proteinExistence type="predicted"/>
<evidence type="ECO:0000313" key="3">
    <source>
        <dbReference type="Proteomes" id="UP000095552"/>
    </source>
</evidence>
<dbReference type="Proteomes" id="UP000095552">
    <property type="component" value="Unassembled WGS sequence"/>
</dbReference>
<organism evidence="2 3">
    <name type="scientific">Roseivirga misakiensis</name>
    <dbReference type="NCBI Taxonomy" id="1563681"/>
    <lineage>
        <taxon>Bacteria</taxon>
        <taxon>Pseudomonadati</taxon>
        <taxon>Bacteroidota</taxon>
        <taxon>Cytophagia</taxon>
        <taxon>Cytophagales</taxon>
        <taxon>Roseivirgaceae</taxon>
        <taxon>Roseivirga</taxon>
    </lineage>
</organism>
<feature type="chain" id="PRO_5009185945" description="6-bladed beta-propeller" evidence="1">
    <location>
        <begin position="23"/>
        <end position="339"/>
    </location>
</feature>
<dbReference type="AlphaFoldDB" id="A0A1E5T4P5"/>
<dbReference type="Gene3D" id="2.120.10.30">
    <property type="entry name" value="TolB, C-terminal domain"/>
    <property type="match status" value="1"/>
</dbReference>
<accession>A0A1E5T4P5</accession>
<reference evidence="2 3" key="1">
    <citation type="submission" date="2016-08" db="EMBL/GenBank/DDBJ databases">
        <title>Draft genome of Fabibacter sp. strain SK-8.</title>
        <authorList>
            <person name="Wong S.-K."/>
            <person name="Hamasaki K."/>
            <person name="Yoshizawa S."/>
        </authorList>
    </citation>
    <scope>NUCLEOTIDE SEQUENCE [LARGE SCALE GENOMIC DNA]</scope>
    <source>
        <strain evidence="2 3">SK-8</strain>
    </source>
</reference>
<feature type="signal peptide" evidence="1">
    <location>
        <begin position="1"/>
        <end position="22"/>
    </location>
</feature>
<dbReference type="RefSeq" id="WP_069833651.1">
    <property type="nucleotide sequence ID" value="NZ_MDGQ01000003.1"/>
</dbReference>